<dbReference type="PANTHER" id="PTHR31468:SF2">
    <property type="entry name" value="1,3-BETA-GLUCANOSYLTRANSFERASE GAS1"/>
    <property type="match status" value="1"/>
</dbReference>
<keyword evidence="7" id="KW-1015">Disulfide bond</keyword>
<feature type="region of interest" description="Disordered" evidence="11">
    <location>
        <begin position="472"/>
        <end position="492"/>
    </location>
</feature>
<accession>A0A9W6YT83</accession>
<dbReference type="EMBL" id="BSXU01000397">
    <property type="protein sequence ID" value="GMG20551.1"/>
    <property type="molecule type" value="Genomic_DNA"/>
</dbReference>
<dbReference type="InterPro" id="IPR012946">
    <property type="entry name" value="X8"/>
</dbReference>
<dbReference type="GO" id="GO:0042124">
    <property type="term" value="F:1,3-beta-glucanosyltransferase activity"/>
    <property type="evidence" value="ECO:0007669"/>
    <property type="project" value="TreeGrafter"/>
</dbReference>
<keyword evidence="10" id="KW-0808">Transferase</keyword>
<evidence type="ECO:0000256" key="7">
    <source>
        <dbReference type="ARBA" id="ARBA00023157"/>
    </source>
</evidence>
<dbReference type="GO" id="GO:0031505">
    <property type="term" value="P:fungal-type cell wall organization"/>
    <property type="evidence" value="ECO:0007669"/>
    <property type="project" value="UniProtKB-ARBA"/>
</dbReference>
<evidence type="ECO:0000256" key="2">
    <source>
        <dbReference type="ARBA" id="ARBA00004589"/>
    </source>
</evidence>
<gene>
    <name evidence="13" type="ORF">Amon01_000131600</name>
</gene>
<dbReference type="InterPro" id="IPR004886">
    <property type="entry name" value="Glucanosyltransferase"/>
</dbReference>
<comment type="function">
    <text evidence="10">Splits internally a 1,3-beta-glucan molecule and transfers the newly generated reducing end (the donor) to the non-reducing end of another 1,3-beta-glucan molecule (the acceptor) forming a 1,3-beta linkage, resulting in the elongation of 1,3-beta-glucan chains in the cell wall.</text>
</comment>
<keyword evidence="8" id="KW-0325">Glycoprotein</keyword>
<organism evidence="13 14">
    <name type="scientific">Ambrosiozyma monospora</name>
    <name type="common">Yeast</name>
    <name type="synonym">Endomycopsis monosporus</name>
    <dbReference type="NCBI Taxonomy" id="43982"/>
    <lineage>
        <taxon>Eukaryota</taxon>
        <taxon>Fungi</taxon>
        <taxon>Dikarya</taxon>
        <taxon>Ascomycota</taxon>
        <taxon>Saccharomycotina</taxon>
        <taxon>Pichiomycetes</taxon>
        <taxon>Pichiales</taxon>
        <taxon>Pichiaceae</taxon>
        <taxon>Ambrosiozyma</taxon>
    </lineage>
</organism>
<comment type="caution">
    <text evidence="13">The sequence shown here is derived from an EMBL/GenBank/DDBJ whole genome shotgun (WGS) entry which is preliminary data.</text>
</comment>
<evidence type="ECO:0000259" key="12">
    <source>
        <dbReference type="SMART" id="SM00768"/>
    </source>
</evidence>
<dbReference type="SUPFAM" id="SSF51445">
    <property type="entry name" value="(Trans)glycosidases"/>
    <property type="match status" value="1"/>
</dbReference>
<dbReference type="Proteomes" id="UP001165063">
    <property type="component" value="Unassembled WGS sequence"/>
</dbReference>
<dbReference type="AlphaFoldDB" id="A0A9W6YT83"/>
<keyword evidence="4 10" id="KW-0336">GPI-anchor</keyword>
<keyword evidence="5 10" id="KW-0732">Signal</keyword>
<dbReference type="Gene3D" id="1.20.58.1040">
    <property type="match status" value="1"/>
</dbReference>
<dbReference type="GO" id="GO:0030445">
    <property type="term" value="C:yeast-form cell wall"/>
    <property type="evidence" value="ECO:0007669"/>
    <property type="project" value="UniProtKB-ARBA"/>
</dbReference>
<evidence type="ECO:0000256" key="8">
    <source>
        <dbReference type="ARBA" id="ARBA00023180"/>
    </source>
</evidence>
<feature type="compositionally biased region" description="Low complexity" evidence="11">
    <location>
        <begin position="479"/>
        <end position="492"/>
    </location>
</feature>
<reference evidence="13" key="1">
    <citation type="submission" date="2023-04" db="EMBL/GenBank/DDBJ databases">
        <title>Ambrosiozyma monospora NBRC 1965.</title>
        <authorList>
            <person name="Ichikawa N."/>
            <person name="Sato H."/>
            <person name="Tonouchi N."/>
        </authorList>
    </citation>
    <scope>NUCLEOTIDE SEQUENCE</scope>
    <source>
        <strain evidence="13">NBRC 1965</strain>
    </source>
</reference>
<dbReference type="EC" id="2.4.1.-" evidence="10"/>
<dbReference type="Gene3D" id="3.20.20.80">
    <property type="entry name" value="Glycosidases"/>
    <property type="match status" value="1"/>
</dbReference>
<protein>
    <recommendedName>
        <fullName evidence="10">1,3-beta-glucanosyltransferase</fullName>
        <ecNumber evidence="10">2.4.1.-</ecNumber>
    </recommendedName>
</protein>
<proteinExistence type="inferred from homology"/>
<dbReference type="GO" id="GO:0005886">
    <property type="term" value="C:plasma membrane"/>
    <property type="evidence" value="ECO:0007669"/>
    <property type="project" value="UniProtKB-SubCell"/>
</dbReference>
<dbReference type="FunFam" id="3.20.20.80:FF:000038">
    <property type="entry name" value="1,3-beta-glucanosyltransferase"/>
    <property type="match status" value="1"/>
</dbReference>
<evidence type="ECO:0000256" key="9">
    <source>
        <dbReference type="ARBA" id="ARBA00023288"/>
    </source>
</evidence>
<dbReference type="Pfam" id="PF03198">
    <property type="entry name" value="Glyco_hydro_72"/>
    <property type="match status" value="1"/>
</dbReference>
<dbReference type="GO" id="GO:0071970">
    <property type="term" value="P:fungal-type cell wall (1-&gt;3)-beta-D-glucan biosynthetic process"/>
    <property type="evidence" value="ECO:0007669"/>
    <property type="project" value="TreeGrafter"/>
</dbReference>
<evidence type="ECO:0000256" key="5">
    <source>
        <dbReference type="ARBA" id="ARBA00022729"/>
    </source>
</evidence>
<dbReference type="OrthoDB" id="421038at2759"/>
<feature type="chain" id="PRO_5041020516" description="1,3-beta-glucanosyltransferase" evidence="10">
    <location>
        <begin position="17"/>
        <end position="528"/>
    </location>
</feature>
<dbReference type="SMART" id="SM00768">
    <property type="entry name" value="X8"/>
    <property type="match status" value="1"/>
</dbReference>
<dbReference type="InterPro" id="IPR017853">
    <property type="entry name" value="GH"/>
</dbReference>
<comment type="similarity">
    <text evidence="3 10">Belongs to the glycosyl hydrolase 72 family.</text>
</comment>
<evidence type="ECO:0000313" key="14">
    <source>
        <dbReference type="Proteomes" id="UP001165063"/>
    </source>
</evidence>
<evidence type="ECO:0000313" key="13">
    <source>
        <dbReference type="EMBL" id="GMG20551.1"/>
    </source>
</evidence>
<sequence length="528" mass="56880">MLLIKSLLALAATTLAADFPTVEVVGNKFFYTNNGSQFYMRGIAYQQDTSQLSSSSDSVVHFVDPLANADACKRDIPYFQEVNTNVLRVYALDANADHDECMKALQDAGIYVIADLSAPNISIITDSPSWTIDLYNRYTQVIDVMAKYENTLGFFAGNEVITNSSNTDCAPFVKAAVRDMKKYISDSGYRNIPVGYSANDDGKTRVASADYFSCGNLDDRADFYGINMYEWCGKSSFQTSGYKDRTEEFSNLTIPAFFSEYGCNAVQPREFGDIEALYSDDMTDVWSGGIIYMYFEEANNYGLVEVNGDKVKTLKDFENLKTQIVSVSPKIAKTGDVSADATLACPATYSNWAAATELPPTPDQAVCNCIKSSSKCVVADSVKQKKYGELFGTICGKIDCSDIDADGESGEYGAFSFCSAEEKLNYVLNKYYEEANENKSACNFNGAASIVDASADSTCSDVLAAKATASGASKNTKYGSSGNKSASGASSGSATSSGAAVGSYVHSNGFSWLSILSTLLFSAVAFIA</sequence>
<keyword evidence="6 10" id="KW-0472">Membrane</keyword>
<keyword evidence="14" id="KW-1185">Reference proteome</keyword>
<evidence type="ECO:0000256" key="10">
    <source>
        <dbReference type="RuleBase" id="RU361209"/>
    </source>
</evidence>
<evidence type="ECO:0000256" key="3">
    <source>
        <dbReference type="ARBA" id="ARBA00007528"/>
    </source>
</evidence>
<feature type="signal peptide" evidence="10">
    <location>
        <begin position="1"/>
        <end position="16"/>
    </location>
</feature>
<dbReference type="GO" id="GO:0098552">
    <property type="term" value="C:side of membrane"/>
    <property type="evidence" value="ECO:0007669"/>
    <property type="project" value="UniProtKB-KW"/>
</dbReference>
<dbReference type="PANTHER" id="PTHR31468">
    <property type="entry name" value="1,3-BETA-GLUCANOSYLTRANSFERASE GAS1"/>
    <property type="match status" value="1"/>
</dbReference>
<evidence type="ECO:0000256" key="1">
    <source>
        <dbReference type="ARBA" id="ARBA00004196"/>
    </source>
</evidence>
<evidence type="ECO:0000256" key="11">
    <source>
        <dbReference type="SAM" id="MobiDB-lite"/>
    </source>
</evidence>
<evidence type="ECO:0000256" key="6">
    <source>
        <dbReference type="ARBA" id="ARBA00023136"/>
    </source>
</evidence>
<name>A0A9W6YT83_AMBMO</name>
<comment type="subcellular location">
    <subcellularLocation>
        <location evidence="1">Cell envelope</location>
    </subcellularLocation>
    <subcellularLocation>
        <location evidence="10">Cell membrane</location>
        <topology evidence="10">Lipid-anchor</topology>
        <topology evidence="10">GPI-anchor</topology>
    </subcellularLocation>
    <subcellularLocation>
        <location evidence="2">Membrane</location>
        <topology evidence="2">Lipid-anchor</topology>
        <topology evidence="2">GPI-anchor</topology>
    </subcellularLocation>
</comment>
<dbReference type="Pfam" id="PF07983">
    <property type="entry name" value="X8"/>
    <property type="match status" value="1"/>
</dbReference>
<keyword evidence="9 10" id="KW-0449">Lipoprotein</keyword>
<evidence type="ECO:0000256" key="4">
    <source>
        <dbReference type="ARBA" id="ARBA00022622"/>
    </source>
</evidence>
<feature type="domain" description="X8" evidence="12">
    <location>
        <begin position="374"/>
        <end position="461"/>
    </location>
</feature>